<evidence type="ECO:0000313" key="3">
    <source>
        <dbReference type="Proteomes" id="UP000700815"/>
    </source>
</evidence>
<name>A0ABS6WHZ7_9BIFI</name>
<keyword evidence="1" id="KW-1133">Transmembrane helix</keyword>
<evidence type="ECO:0000313" key="2">
    <source>
        <dbReference type="EMBL" id="MBW3093587.1"/>
    </source>
</evidence>
<comment type="caution">
    <text evidence="2">The sequence shown here is derived from an EMBL/GenBank/DDBJ whole genome shotgun (WGS) entry which is preliminary data.</text>
</comment>
<keyword evidence="3" id="KW-1185">Reference proteome</keyword>
<gene>
    <name evidence="2" type="ORF">KIH79_11785</name>
</gene>
<dbReference type="Proteomes" id="UP000700815">
    <property type="component" value="Unassembled WGS sequence"/>
</dbReference>
<dbReference type="RefSeq" id="WP_219059554.1">
    <property type="nucleotide sequence ID" value="NZ_JAHBBH010000052.1"/>
</dbReference>
<evidence type="ECO:0000256" key="1">
    <source>
        <dbReference type="SAM" id="Phobius"/>
    </source>
</evidence>
<protein>
    <submittedName>
        <fullName evidence="2">Uncharacterized protein</fullName>
    </submittedName>
</protein>
<accession>A0ABS6WHZ7</accession>
<proteinExistence type="predicted"/>
<sequence>MEKTPQKKRRERIVRIVAGAMAGLVVVGLLLYYVPWPQRIRIDGDAYRADKNAGSDTSYTISLDATRLHYLFQSDRLTGHVTIRPADGGDAVVDQDLDRKMSGIMDVEHPDTGDVVQYFYTSWTDFKSGNFDLILMSGLISTDGKTAFVSIDGKGAYVAPASSEQDAETITNEFGKVFAMDEWIAGLQ</sequence>
<keyword evidence="1" id="KW-0812">Transmembrane</keyword>
<feature type="transmembrane region" description="Helical" evidence="1">
    <location>
        <begin position="12"/>
        <end position="34"/>
    </location>
</feature>
<organism evidence="2 3">
    <name type="scientific">Bifidobacterium miconis</name>
    <dbReference type="NCBI Taxonomy" id="2834435"/>
    <lineage>
        <taxon>Bacteria</taxon>
        <taxon>Bacillati</taxon>
        <taxon>Actinomycetota</taxon>
        <taxon>Actinomycetes</taxon>
        <taxon>Bifidobacteriales</taxon>
        <taxon>Bifidobacteriaceae</taxon>
        <taxon>Bifidobacterium</taxon>
    </lineage>
</organism>
<keyword evidence="1" id="KW-0472">Membrane</keyword>
<reference evidence="2 3" key="1">
    <citation type="submission" date="2021-05" db="EMBL/GenBank/DDBJ databases">
        <title>Phylogenetic classification of ten novel species belonging to the genus Bifidobacterium comprising B. colchicus sp. nov., B. abeli sp. nov., B. bicoloris sp. nov., B. guerezis sp. nov., B. rosaliae sp. nov., B. santillanensis sp. nov., B. argentati sp. nov., B. amazzoni sp. nov., B. pluviali sp. nov., and B. pinnaculum sp. nov.</title>
        <authorList>
            <person name="Lugli G.A."/>
            <person name="Ruiz Garcia L."/>
            <person name="Margolles A."/>
            <person name="Ventura M."/>
        </authorList>
    </citation>
    <scope>NUCLEOTIDE SEQUENCE [LARGE SCALE GENOMIC DNA]</scope>
    <source>
        <strain evidence="2 3">82T10</strain>
    </source>
</reference>
<dbReference type="EMBL" id="JAHBBH010000052">
    <property type="protein sequence ID" value="MBW3093587.1"/>
    <property type="molecule type" value="Genomic_DNA"/>
</dbReference>